<accession>A0ABS9T9G6</accession>
<dbReference type="InterPro" id="IPR012837">
    <property type="entry name" value="NrdG"/>
</dbReference>
<dbReference type="SFLD" id="SFLDF00299">
    <property type="entry name" value="anaerobic_ribonucleoside-triph"/>
    <property type="match status" value="1"/>
</dbReference>
<evidence type="ECO:0000313" key="7">
    <source>
        <dbReference type="EMBL" id="MCH6165180.1"/>
    </source>
</evidence>
<keyword evidence="8" id="KW-1185">Reference proteome</keyword>
<evidence type="ECO:0000256" key="3">
    <source>
        <dbReference type="ARBA" id="ARBA00022691"/>
    </source>
</evidence>
<dbReference type="PANTHER" id="PTHR30352:SF2">
    <property type="entry name" value="ANAEROBIC RIBONUCLEOSIDE-TRIPHOSPHATE REDUCTASE-ACTIVATING PROTEIN"/>
    <property type="match status" value="1"/>
</dbReference>
<reference evidence="7 8" key="1">
    <citation type="submission" date="2022-03" db="EMBL/GenBank/DDBJ databases">
        <title>Pseudonocardia alaer sp. nov., a novel actinomycete isolated from reed forest soil.</title>
        <authorList>
            <person name="Wang L."/>
        </authorList>
    </citation>
    <scope>NUCLEOTIDE SEQUENCE [LARGE SCALE GENOMIC DNA]</scope>
    <source>
        <strain evidence="7 8">Y-16303</strain>
    </source>
</reference>
<dbReference type="InterPro" id="IPR007197">
    <property type="entry name" value="rSAM"/>
</dbReference>
<evidence type="ECO:0000256" key="5">
    <source>
        <dbReference type="ARBA" id="ARBA00023004"/>
    </source>
</evidence>
<dbReference type="Proteomes" id="UP001299970">
    <property type="component" value="Unassembled WGS sequence"/>
</dbReference>
<comment type="caution">
    <text evidence="7">The sequence shown here is derived from an EMBL/GenBank/DDBJ whole genome shotgun (WGS) entry which is preliminary data.</text>
</comment>
<dbReference type="SFLD" id="SFLDG01066">
    <property type="entry name" value="organic_radical-activating_enz"/>
    <property type="match status" value="1"/>
</dbReference>
<dbReference type="SUPFAM" id="SSF102114">
    <property type="entry name" value="Radical SAM enzymes"/>
    <property type="match status" value="1"/>
</dbReference>
<dbReference type="InterPro" id="IPR013785">
    <property type="entry name" value="Aldolase_TIM"/>
</dbReference>
<dbReference type="Gene3D" id="3.20.20.70">
    <property type="entry name" value="Aldolase class I"/>
    <property type="match status" value="1"/>
</dbReference>
<dbReference type="PANTHER" id="PTHR30352">
    <property type="entry name" value="PYRUVATE FORMATE-LYASE-ACTIVATING ENZYME"/>
    <property type="match status" value="1"/>
</dbReference>
<dbReference type="SFLD" id="SFLDS00029">
    <property type="entry name" value="Radical_SAM"/>
    <property type="match status" value="1"/>
</dbReference>
<keyword evidence="3" id="KW-0949">S-adenosyl-L-methionine</keyword>
<dbReference type="InterPro" id="IPR058240">
    <property type="entry name" value="rSAM_sf"/>
</dbReference>
<evidence type="ECO:0000256" key="1">
    <source>
        <dbReference type="ARBA" id="ARBA00001966"/>
    </source>
</evidence>
<sequence>MNRILGKTRAEGPGLRTALWVQGCTIRCPGCFNPHLWSNRGGTPRDPGDLARELINLAEINGVEGITLLGGEPFDQALPLAAVAQRVRATGLSIMTFTGYELETLREWSATRSDIKALLASTDLLVDGPYRAGSPDHARPWAGSANQSFHALSQRYETLLDGLEGIPDRLEVHVRADGSIAVNGWADDETLDLLLEDLGRRQR</sequence>
<evidence type="ECO:0000313" key="8">
    <source>
        <dbReference type="Proteomes" id="UP001299970"/>
    </source>
</evidence>
<keyword evidence="2" id="KW-0004">4Fe-4S</keyword>
<gene>
    <name evidence="7" type="ORF">MMF94_05750</name>
</gene>
<keyword evidence="6" id="KW-0411">Iron-sulfur</keyword>
<organism evidence="7 8">
    <name type="scientific">Pseudonocardia alaniniphila</name>
    <dbReference type="NCBI Taxonomy" id="75291"/>
    <lineage>
        <taxon>Bacteria</taxon>
        <taxon>Bacillati</taxon>
        <taxon>Actinomycetota</taxon>
        <taxon>Actinomycetes</taxon>
        <taxon>Pseudonocardiales</taxon>
        <taxon>Pseudonocardiaceae</taxon>
        <taxon>Pseudonocardia</taxon>
    </lineage>
</organism>
<protein>
    <submittedName>
        <fullName evidence="7">Radical SAM protein</fullName>
    </submittedName>
</protein>
<evidence type="ECO:0000256" key="2">
    <source>
        <dbReference type="ARBA" id="ARBA00022485"/>
    </source>
</evidence>
<evidence type="ECO:0000256" key="4">
    <source>
        <dbReference type="ARBA" id="ARBA00022723"/>
    </source>
</evidence>
<name>A0ABS9T9G6_9PSEU</name>
<keyword evidence="5" id="KW-0408">Iron</keyword>
<dbReference type="SFLD" id="SFLDG01063">
    <property type="entry name" value="activating_enzymes__group_1"/>
    <property type="match status" value="1"/>
</dbReference>
<dbReference type="EMBL" id="JAKXMK010000004">
    <property type="protein sequence ID" value="MCH6165180.1"/>
    <property type="molecule type" value="Genomic_DNA"/>
</dbReference>
<dbReference type="Pfam" id="PF13353">
    <property type="entry name" value="Fer4_12"/>
    <property type="match status" value="1"/>
</dbReference>
<dbReference type="RefSeq" id="WP_241035212.1">
    <property type="nucleotide sequence ID" value="NZ_BAAAJF010000018.1"/>
</dbReference>
<evidence type="ECO:0000256" key="6">
    <source>
        <dbReference type="ARBA" id="ARBA00023014"/>
    </source>
</evidence>
<keyword evidence="4" id="KW-0479">Metal-binding</keyword>
<proteinExistence type="predicted"/>
<comment type="cofactor">
    <cofactor evidence="1">
        <name>[4Fe-4S] cluster</name>
        <dbReference type="ChEBI" id="CHEBI:49883"/>
    </cofactor>
</comment>
<dbReference type="InterPro" id="IPR034457">
    <property type="entry name" value="Organic_radical-activating"/>
</dbReference>